<dbReference type="EC" id="2.7.7.6" evidence="2"/>
<evidence type="ECO:0000256" key="6">
    <source>
        <dbReference type="ARBA" id="ARBA00023163"/>
    </source>
</evidence>
<dbReference type="GO" id="GO:0003677">
    <property type="term" value="F:DNA binding"/>
    <property type="evidence" value="ECO:0007669"/>
    <property type="project" value="InterPro"/>
</dbReference>
<accession>A0A183H9H3</accession>
<dbReference type="GO" id="GO:0000428">
    <property type="term" value="C:DNA-directed RNA polymerase complex"/>
    <property type="evidence" value="ECO:0007669"/>
    <property type="project" value="UniProtKB-KW"/>
</dbReference>
<dbReference type="GO" id="GO:0006351">
    <property type="term" value="P:DNA-templated transcription"/>
    <property type="evidence" value="ECO:0007669"/>
    <property type="project" value="InterPro"/>
</dbReference>
<reference evidence="8 9" key="2">
    <citation type="submission" date="2018-11" db="EMBL/GenBank/DDBJ databases">
        <authorList>
            <consortium name="Pathogen Informatics"/>
        </authorList>
    </citation>
    <scope>NUCLEOTIDE SEQUENCE [LARGE SCALE GENOMIC DNA]</scope>
</reference>
<dbReference type="STRING" id="387005.A0A183H9H3"/>
<evidence type="ECO:0000256" key="1">
    <source>
        <dbReference type="ARBA" id="ARBA00006835"/>
    </source>
</evidence>
<dbReference type="AlphaFoldDB" id="A0A183H9H3"/>
<dbReference type="GO" id="GO:0003899">
    <property type="term" value="F:DNA-directed RNA polymerase activity"/>
    <property type="evidence" value="ECO:0007669"/>
    <property type="project" value="UniProtKB-EC"/>
</dbReference>
<evidence type="ECO:0000256" key="5">
    <source>
        <dbReference type="ARBA" id="ARBA00022695"/>
    </source>
</evidence>
<evidence type="ECO:0000256" key="4">
    <source>
        <dbReference type="ARBA" id="ARBA00022679"/>
    </source>
</evidence>
<proteinExistence type="inferred from homology"/>
<keyword evidence="4" id="KW-0808">Transferase</keyword>
<dbReference type="WBParaSite" id="OFLC_0000413401-mRNA-1">
    <property type="protein sequence ID" value="OFLC_0000413401-mRNA-1"/>
    <property type="gene ID" value="OFLC_0000413401"/>
</dbReference>
<dbReference type="PANTHER" id="PTHR20856">
    <property type="entry name" value="DNA-DIRECTED RNA POLYMERASE I SUBUNIT 2"/>
    <property type="match status" value="1"/>
</dbReference>
<evidence type="ECO:0000256" key="2">
    <source>
        <dbReference type="ARBA" id="ARBA00012418"/>
    </source>
</evidence>
<feature type="domain" description="RNA polymerase beta subunit protrusion" evidence="7">
    <location>
        <begin position="23"/>
        <end position="170"/>
    </location>
</feature>
<keyword evidence="5" id="KW-0548">Nucleotidyltransferase</keyword>
<keyword evidence="9" id="KW-1185">Reference proteome</keyword>
<dbReference type="FunFam" id="3.90.1100.10:FF:000009">
    <property type="entry name" value="DNA-directed RNA polymerase subunit beta"/>
    <property type="match status" value="1"/>
</dbReference>
<dbReference type="EMBL" id="UZAJ01003027">
    <property type="protein sequence ID" value="VDO39039.1"/>
    <property type="molecule type" value="Genomic_DNA"/>
</dbReference>
<dbReference type="Gene3D" id="3.90.1100.10">
    <property type="match status" value="1"/>
</dbReference>
<dbReference type="Pfam" id="PF04563">
    <property type="entry name" value="RNA_pol_Rpb2_1"/>
    <property type="match status" value="1"/>
</dbReference>
<evidence type="ECO:0000313" key="8">
    <source>
        <dbReference type="EMBL" id="VDO39039.1"/>
    </source>
</evidence>
<dbReference type="InterPro" id="IPR007644">
    <property type="entry name" value="RNA_pol_bsu_protrusion"/>
</dbReference>
<evidence type="ECO:0000256" key="3">
    <source>
        <dbReference type="ARBA" id="ARBA00022478"/>
    </source>
</evidence>
<protein>
    <recommendedName>
        <fullName evidence="2">DNA-directed RNA polymerase</fullName>
        <ecNumber evidence="2">2.7.7.6</ecNumber>
    </recommendedName>
</protein>
<dbReference type="InterPro" id="IPR015712">
    <property type="entry name" value="DNA-dir_RNA_pol_su2"/>
</dbReference>
<reference evidence="10" key="1">
    <citation type="submission" date="2016-06" db="UniProtKB">
        <authorList>
            <consortium name="WormBaseParasite"/>
        </authorList>
    </citation>
    <scope>IDENTIFICATION</scope>
</reference>
<gene>
    <name evidence="8" type="ORF">OFLC_LOCUS4136</name>
</gene>
<dbReference type="SUPFAM" id="SSF64484">
    <property type="entry name" value="beta and beta-prime subunits of DNA dependent RNA-polymerase"/>
    <property type="match status" value="1"/>
</dbReference>
<keyword evidence="3" id="KW-0240">DNA-directed RNA polymerase</keyword>
<keyword evidence="6" id="KW-0804">Transcription</keyword>
<dbReference type="Proteomes" id="UP000267606">
    <property type="component" value="Unassembled WGS sequence"/>
</dbReference>
<comment type="similarity">
    <text evidence="1">Belongs to the RNA polymerase beta chain family.</text>
</comment>
<evidence type="ECO:0000313" key="9">
    <source>
        <dbReference type="Proteomes" id="UP000267606"/>
    </source>
</evidence>
<evidence type="ECO:0000313" key="10">
    <source>
        <dbReference type="WBParaSite" id="OFLC_0000413401-mRNA-1"/>
    </source>
</evidence>
<name>A0A183H9H3_9BILA</name>
<evidence type="ECO:0000259" key="7">
    <source>
        <dbReference type="Pfam" id="PF04563"/>
    </source>
</evidence>
<dbReference type="GO" id="GO:0032549">
    <property type="term" value="F:ribonucleoside binding"/>
    <property type="evidence" value="ECO:0007669"/>
    <property type="project" value="InterPro"/>
</dbReference>
<organism evidence="10">
    <name type="scientific">Onchocerca flexuosa</name>
    <dbReference type="NCBI Taxonomy" id="387005"/>
    <lineage>
        <taxon>Eukaryota</taxon>
        <taxon>Metazoa</taxon>
        <taxon>Ecdysozoa</taxon>
        <taxon>Nematoda</taxon>
        <taxon>Chromadorea</taxon>
        <taxon>Rhabditida</taxon>
        <taxon>Spirurina</taxon>
        <taxon>Spiruromorpha</taxon>
        <taxon>Filarioidea</taxon>
        <taxon>Onchocercidae</taxon>
        <taxon>Onchocerca</taxon>
    </lineage>
</organism>
<sequence length="190" mass="21662">MIRNGLGGYRFVICACRKGKVRGLVKQHIASYDYFVSTEIKKILRANDKITSDANPSFYLKYLDIRVGMPSSEEGFNQINDKISPHECRLRDMTYSAPISVDIEYTRGSQRVLRNGLVIGKMPVMLRSSKCVLKNKNESELARVQECPYDPGGYFIIRGSEKVVLIQEQLSKNRIMIGRNSKKELQCEVC</sequence>